<dbReference type="PANTHER" id="PTHR47169:SF2">
    <property type="entry name" value="OS01G0541250 PROTEIN"/>
    <property type="match status" value="1"/>
</dbReference>
<keyword evidence="2" id="KW-1185">Reference proteome</keyword>
<evidence type="ECO:0000313" key="1">
    <source>
        <dbReference type="EMBL" id="GAA0155425.1"/>
    </source>
</evidence>
<dbReference type="AlphaFoldDB" id="A0AAV3PUU9"/>
<sequence>MYNYVQIDEKWFYMTKKSESYYLLPAEEEPVHTCRIKNYIGQCPKPRTHVDPNDEQFQVAATLSGLHLQLICQPPNSLDMNILDLGFFSAIQSPQHKESPRTVEELVQAVVKCFNEYPSRKNVKNILS</sequence>
<dbReference type="PANTHER" id="PTHR47169">
    <property type="entry name" value="OS01G0541250 PROTEIN"/>
    <property type="match status" value="1"/>
</dbReference>
<name>A0AAV3PUU9_LITER</name>
<protein>
    <recommendedName>
        <fullName evidence="3">Transposase</fullName>
    </recommendedName>
</protein>
<accession>A0AAV3PUU9</accession>
<dbReference type="InterPro" id="IPR036397">
    <property type="entry name" value="RNaseH_sf"/>
</dbReference>
<proteinExistence type="predicted"/>
<dbReference type="Proteomes" id="UP001454036">
    <property type="component" value="Unassembled WGS sequence"/>
</dbReference>
<dbReference type="GO" id="GO:0003676">
    <property type="term" value="F:nucleic acid binding"/>
    <property type="evidence" value="ECO:0007669"/>
    <property type="project" value="InterPro"/>
</dbReference>
<organism evidence="1 2">
    <name type="scientific">Lithospermum erythrorhizon</name>
    <name type="common">Purple gromwell</name>
    <name type="synonym">Lithospermum officinale var. erythrorhizon</name>
    <dbReference type="NCBI Taxonomy" id="34254"/>
    <lineage>
        <taxon>Eukaryota</taxon>
        <taxon>Viridiplantae</taxon>
        <taxon>Streptophyta</taxon>
        <taxon>Embryophyta</taxon>
        <taxon>Tracheophyta</taxon>
        <taxon>Spermatophyta</taxon>
        <taxon>Magnoliopsida</taxon>
        <taxon>eudicotyledons</taxon>
        <taxon>Gunneridae</taxon>
        <taxon>Pentapetalae</taxon>
        <taxon>asterids</taxon>
        <taxon>lamiids</taxon>
        <taxon>Boraginales</taxon>
        <taxon>Boraginaceae</taxon>
        <taxon>Boraginoideae</taxon>
        <taxon>Lithospermeae</taxon>
        <taxon>Lithospermum</taxon>
    </lineage>
</organism>
<dbReference type="EMBL" id="BAABME010002618">
    <property type="protein sequence ID" value="GAA0155425.1"/>
    <property type="molecule type" value="Genomic_DNA"/>
</dbReference>
<comment type="caution">
    <text evidence="1">The sequence shown here is derived from an EMBL/GenBank/DDBJ whole genome shotgun (WGS) entry which is preliminary data.</text>
</comment>
<evidence type="ECO:0000313" key="2">
    <source>
        <dbReference type="Proteomes" id="UP001454036"/>
    </source>
</evidence>
<evidence type="ECO:0008006" key="3">
    <source>
        <dbReference type="Google" id="ProtNLM"/>
    </source>
</evidence>
<gene>
    <name evidence="1" type="ORF">LIER_13156</name>
</gene>
<reference evidence="1 2" key="1">
    <citation type="submission" date="2024-01" db="EMBL/GenBank/DDBJ databases">
        <title>The complete chloroplast genome sequence of Lithospermum erythrorhizon: insights into the phylogenetic relationship among Boraginaceae species and the maternal lineages of purple gromwells.</title>
        <authorList>
            <person name="Okada T."/>
            <person name="Watanabe K."/>
        </authorList>
    </citation>
    <scope>NUCLEOTIDE SEQUENCE [LARGE SCALE GENOMIC DNA]</scope>
</reference>
<dbReference type="Gene3D" id="3.30.420.10">
    <property type="entry name" value="Ribonuclease H-like superfamily/Ribonuclease H"/>
    <property type="match status" value="1"/>
</dbReference>